<dbReference type="Proteomes" id="UP001162131">
    <property type="component" value="Unassembled WGS sequence"/>
</dbReference>
<feature type="chain" id="PRO_5043807033" description="PPM-type phosphatase domain-containing protein" evidence="3">
    <location>
        <begin position="20"/>
        <end position="339"/>
    </location>
</feature>
<dbReference type="GO" id="GO:0004722">
    <property type="term" value="F:protein serine/threonine phosphatase activity"/>
    <property type="evidence" value="ECO:0007669"/>
    <property type="project" value="InterPro"/>
</dbReference>
<dbReference type="Pfam" id="PF00481">
    <property type="entry name" value="PP2C"/>
    <property type="match status" value="1"/>
</dbReference>
<dbReference type="EMBL" id="CAJZBQ010000044">
    <property type="protein sequence ID" value="CAG9327984.1"/>
    <property type="molecule type" value="Genomic_DNA"/>
</dbReference>
<proteinExistence type="predicted"/>
<evidence type="ECO:0000256" key="3">
    <source>
        <dbReference type="SAM" id="SignalP"/>
    </source>
</evidence>
<dbReference type="InterPro" id="IPR036457">
    <property type="entry name" value="PPM-type-like_dom_sf"/>
</dbReference>
<accession>A0AAU9JQJ6</accession>
<dbReference type="AlphaFoldDB" id="A0AAU9JQJ6"/>
<name>A0AAU9JQJ6_9CILI</name>
<feature type="signal peptide" evidence="3">
    <location>
        <begin position="1"/>
        <end position="19"/>
    </location>
</feature>
<dbReference type="InterPro" id="IPR015655">
    <property type="entry name" value="PP2C"/>
</dbReference>
<comment type="subcellular location">
    <subcellularLocation>
        <location evidence="1">Membrane</location>
    </subcellularLocation>
</comment>
<keyword evidence="6" id="KW-1185">Reference proteome</keyword>
<keyword evidence="2" id="KW-0472">Membrane</keyword>
<evidence type="ECO:0000256" key="1">
    <source>
        <dbReference type="ARBA" id="ARBA00004370"/>
    </source>
</evidence>
<dbReference type="SMART" id="SM00332">
    <property type="entry name" value="PP2Cc"/>
    <property type="match status" value="1"/>
</dbReference>
<dbReference type="SUPFAM" id="SSF81606">
    <property type="entry name" value="PP2C-like"/>
    <property type="match status" value="1"/>
</dbReference>
<gene>
    <name evidence="5" type="ORF">BSTOLATCC_MIC44603</name>
</gene>
<dbReference type="PANTHER" id="PTHR13832:SF792">
    <property type="entry name" value="GM14286P"/>
    <property type="match status" value="1"/>
</dbReference>
<evidence type="ECO:0000256" key="2">
    <source>
        <dbReference type="ARBA" id="ARBA00023136"/>
    </source>
</evidence>
<dbReference type="CDD" id="cd00143">
    <property type="entry name" value="PP2Cc"/>
    <property type="match status" value="1"/>
</dbReference>
<evidence type="ECO:0000313" key="6">
    <source>
        <dbReference type="Proteomes" id="UP001162131"/>
    </source>
</evidence>
<sequence>MWRGLSVLSSLGLFTYAPAMMLPQDKTGKVSYPANNPIEDRFVSKKLKSFNARCSAVFDGHGGWQISDFLYHNIIQTIEDNYKLVKSDPKKSVHTILEKSFDSLEERIVNAARDSYKMGFANVASTGSCAIVAIVFEDLYAVANAGDCQAVLVKQVEGQVIGENICEVHSSNLPSEQEKLARAHPGEPDIVRCKHRDACYVKGRLMPTRAFGDLGLKHDEFNNPRQLDMTHGFRRSRIQKFTGPYITHKPDIKVRKIEEGDKFIILASDGLWDEMSEQEAAALIYSIDDPKEAAEKLLQSALDIAANKRGMSKVTMGQLPLGIRRSYHDDITIVVVPLK</sequence>
<comment type="caution">
    <text evidence="5">The sequence shown here is derived from an EMBL/GenBank/DDBJ whole genome shotgun (WGS) entry which is preliminary data.</text>
</comment>
<dbReference type="InterPro" id="IPR001932">
    <property type="entry name" value="PPM-type_phosphatase-like_dom"/>
</dbReference>
<reference evidence="5" key="1">
    <citation type="submission" date="2021-09" db="EMBL/GenBank/DDBJ databases">
        <authorList>
            <consortium name="AG Swart"/>
            <person name="Singh M."/>
            <person name="Singh A."/>
            <person name="Seah K."/>
            <person name="Emmerich C."/>
        </authorList>
    </citation>
    <scope>NUCLEOTIDE SEQUENCE</scope>
    <source>
        <strain evidence="5">ATCC30299</strain>
    </source>
</reference>
<evidence type="ECO:0000259" key="4">
    <source>
        <dbReference type="PROSITE" id="PS51746"/>
    </source>
</evidence>
<dbReference type="PROSITE" id="PS51746">
    <property type="entry name" value="PPM_2"/>
    <property type="match status" value="1"/>
</dbReference>
<keyword evidence="3" id="KW-0732">Signal</keyword>
<evidence type="ECO:0000313" key="5">
    <source>
        <dbReference type="EMBL" id="CAG9327984.1"/>
    </source>
</evidence>
<dbReference type="PANTHER" id="PTHR13832">
    <property type="entry name" value="PROTEIN PHOSPHATASE 2C"/>
    <property type="match status" value="1"/>
</dbReference>
<organism evidence="5 6">
    <name type="scientific">Blepharisma stoltei</name>
    <dbReference type="NCBI Taxonomy" id="1481888"/>
    <lineage>
        <taxon>Eukaryota</taxon>
        <taxon>Sar</taxon>
        <taxon>Alveolata</taxon>
        <taxon>Ciliophora</taxon>
        <taxon>Postciliodesmatophora</taxon>
        <taxon>Heterotrichea</taxon>
        <taxon>Heterotrichida</taxon>
        <taxon>Blepharismidae</taxon>
        <taxon>Blepharisma</taxon>
    </lineage>
</organism>
<dbReference type="GO" id="GO:0016020">
    <property type="term" value="C:membrane"/>
    <property type="evidence" value="ECO:0007669"/>
    <property type="project" value="UniProtKB-SubCell"/>
</dbReference>
<dbReference type="Gene3D" id="3.60.40.10">
    <property type="entry name" value="PPM-type phosphatase domain"/>
    <property type="match status" value="1"/>
</dbReference>
<protein>
    <recommendedName>
        <fullName evidence="4">PPM-type phosphatase domain-containing protein</fullName>
    </recommendedName>
</protein>
<feature type="domain" description="PPM-type phosphatase" evidence="4">
    <location>
        <begin position="26"/>
        <end position="338"/>
    </location>
</feature>